<accession>W4MBF4</accession>
<evidence type="ECO:0000259" key="4">
    <source>
        <dbReference type="Pfam" id="PF00205"/>
    </source>
</evidence>
<keyword evidence="8" id="KW-1185">Reference proteome</keyword>
<dbReference type="EMBL" id="AZHX01000558">
    <property type="protein sequence ID" value="ETX06972.1"/>
    <property type="molecule type" value="Genomic_DNA"/>
</dbReference>
<dbReference type="GO" id="GO:0000287">
    <property type="term" value="F:magnesium ion binding"/>
    <property type="evidence" value="ECO:0007669"/>
    <property type="project" value="InterPro"/>
</dbReference>
<evidence type="ECO:0000259" key="5">
    <source>
        <dbReference type="Pfam" id="PF02775"/>
    </source>
</evidence>
<dbReference type="InterPro" id="IPR012001">
    <property type="entry name" value="Thiamin_PyroP_enz_TPP-bd_dom"/>
</dbReference>
<dbReference type="Gene3D" id="3.40.50.970">
    <property type="match status" value="2"/>
</dbReference>
<dbReference type="Pfam" id="PF02776">
    <property type="entry name" value="TPP_enzyme_N"/>
    <property type="match status" value="1"/>
</dbReference>
<dbReference type="GO" id="GO:0030976">
    <property type="term" value="F:thiamine pyrophosphate binding"/>
    <property type="evidence" value="ECO:0007669"/>
    <property type="project" value="InterPro"/>
</dbReference>
<proteinExistence type="inferred from homology"/>
<evidence type="ECO:0000259" key="6">
    <source>
        <dbReference type="Pfam" id="PF02776"/>
    </source>
</evidence>
<evidence type="ECO:0008006" key="9">
    <source>
        <dbReference type="Google" id="ProtNLM"/>
    </source>
</evidence>
<comment type="caution">
    <text evidence="7">The sequence shown here is derived from an EMBL/GenBank/DDBJ whole genome shotgun (WGS) entry which is preliminary data.</text>
</comment>
<reference evidence="7 8" key="1">
    <citation type="journal article" date="2014" name="Nature">
        <title>An environmental bacterial taxon with a large and distinct metabolic repertoire.</title>
        <authorList>
            <person name="Wilson M.C."/>
            <person name="Mori T."/>
            <person name="Ruckert C."/>
            <person name="Uria A.R."/>
            <person name="Helf M.J."/>
            <person name="Takada K."/>
            <person name="Gernert C."/>
            <person name="Steffens U.A."/>
            <person name="Heycke N."/>
            <person name="Schmitt S."/>
            <person name="Rinke C."/>
            <person name="Helfrich E.J."/>
            <person name="Brachmann A.O."/>
            <person name="Gurgui C."/>
            <person name="Wakimoto T."/>
            <person name="Kracht M."/>
            <person name="Crusemann M."/>
            <person name="Hentschel U."/>
            <person name="Abe I."/>
            <person name="Matsunaga S."/>
            <person name="Kalinowski J."/>
            <person name="Takeyama H."/>
            <person name="Piel J."/>
        </authorList>
    </citation>
    <scope>NUCLEOTIDE SEQUENCE [LARGE SCALE GENOMIC DNA]</scope>
    <source>
        <strain evidence="8">TSY2</strain>
    </source>
</reference>
<evidence type="ECO:0000313" key="8">
    <source>
        <dbReference type="Proteomes" id="UP000019140"/>
    </source>
</evidence>
<dbReference type="CDD" id="cd00568">
    <property type="entry name" value="TPP_enzymes"/>
    <property type="match status" value="1"/>
</dbReference>
<dbReference type="SUPFAM" id="SSF52518">
    <property type="entry name" value="Thiamin diphosphate-binding fold (THDP-binding)"/>
    <property type="match status" value="2"/>
</dbReference>
<comment type="similarity">
    <text evidence="1 3">Belongs to the TPP enzyme family.</text>
</comment>
<dbReference type="SUPFAM" id="SSF52467">
    <property type="entry name" value="DHS-like NAD/FAD-binding domain"/>
    <property type="match status" value="1"/>
</dbReference>
<dbReference type="AlphaFoldDB" id="W4MBF4"/>
<dbReference type="GO" id="GO:0005948">
    <property type="term" value="C:acetolactate synthase complex"/>
    <property type="evidence" value="ECO:0007669"/>
    <property type="project" value="TreeGrafter"/>
</dbReference>
<dbReference type="Proteomes" id="UP000019140">
    <property type="component" value="Unassembled WGS sequence"/>
</dbReference>
<evidence type="ECO:0000313" key="7">
    <source>
        <dbReference type="EMBL" id="ETX06972.1"/>
    </source>
</evidence>
<protein>
    <recommendedName>
        <fullName evidence="9">Thiamine pyrophosphate-binding protein</fullName>
    </recommendedName>
</protein>
<feature type="domain" description="Thiamine pyrophosphate enzyme N-terminal TPP-binding" evidence="6">
    <location>
        <begin position="1"/>
        <end position="115"/>
    </location>
</feature>
<evidence type="ECO:0000256" key="3">
    <source>
        <dbReference type="RuleBase" id="RU362132"/>
    </source>
</evidence>
<dbReference type="InterPro" id="IPR045229">
    <property type="entry name" value="TPP_enz"/>
</dbReference>
<evidence type="ECO:0000256" key="1">
    <source>
        <dbReference type="ARBA" id="ARBA00007812"/>
    </source>
</evidence>
<dbReference type="CDD" id="cd07035">
    <property type="entry name" value="TPP_PYR_POX_like"/>
    <property type="match status" value="1"/>
</dbReference>
<keyword evidence="2 3" id="KW-0786">Thiamine pyrophosphate</keyword>
<feature type="domain" description="Thiamine pyrophosphate enzyme central" evidence="4">
    <location>
        <begin position="193"/>
        <end position="327"/>
    </location>
</feature>
<sequence>MKVYEAVLEQMMRSGVRYFSGMVGSTSAPYIAHLAQRPETRYVAVRHEQVAAALLDATARLTGVPGCVIAHGGSGLLAASLGVASAALDSTPMVVLSATQERVAMERGWWQTMDVLHPVGDLVKWQTRVERPDQAVRAVRQGLREAVSGRPGVVQIDLPIDISIADLEGEQPVDVGLHQAPLIRPWPDPDSVDGVVKHLETASRPVILIGGGASYAGAGDAILRIAERLHTPIVNTATSRAVAPETHPLVLGPSGILGYEPIGHAIRESDLILAIGSRLSDLQLSRTELLPSEIPIVQVDVDAAVIGRDHPVTLGILSDARSFAESLVRALDTTSWPVPPARREWVNTLTAGIETWQAAWFESAPDNGKVQPQELVSSMWELPAGTLFTHGAGDHGFYGFMVPVASPGGHLMSSRLGAMGCALGFGIGAKLTRPEQPVVACIGDGDLMLQLGDLETLARERLGVVVVVFNNFRLGSQRKRVEAYGPVMGVDHGNPDFAKLAGLFGCRGYRVDQPGQFNAALTEALATGEPCIIDVIMDPDARPSRAQVSREAR</sequence>
<dbReference type="GO" id="GO:0003984">
    <property type="term" value="F:acetolactate synthase activity"/>
    <property type="evidence" value="ECO:0007669"/>
    <property type="project" value="TreeGrafter"/>
</dbReference>
<name>W4MBF4_9BACT</name>
<organism evidence="7 8">
    <name type="scientific">Candidatus Entotheonella gemina</name>
    <dbReference type="NCBI Taxonomy" id="1429439"/>
    <lineage>
        <taxon>Bacteria</taxon>
        <taxon>Pseudomonadati</taxon>
        <taxon>Nitrospinota/Tectimicrobiota group</taxon>
        <taxon>Candidatus Tectimicrobiota</taxon>
        <taxon>Candidatus Entotheonellia</taxon>
        <taxon>Candidatus Entotheonellales</taxon>
        <taxon>Candidatus Entotheonellaceae</taxon>
        <taxon>Candidatus Entotheonella</taxon>
    </lineage>
</organism>
<dbReference type="HOGENOM" id="CLU_013748_3_1_7"/>
<dbReference type="InterPro" id="IPR011766">
    <property type="entry name" value="TPP_enzyme_TPP-bd"/>
</dbReference>
<feature type="domain" description="Thiamine pyrophosphate enzyme TPP-binding" evidence="5">
    <location>
        <begin position="392"/>
        <end position="535"/>
    </location>
</feature>
<dbReference type="InterPro" id="IPR029035">
    <property type="entry name" value="DHS-like_NAD/FAD-binding_dom"/>
</dbReference>
<dbReference type="InterPro" id="IPR012000">
    <property type="entry name" value="Thiamin_PyroP_enz_cen_dom"/>
</dbReference>
<dbReference type="GO" id="GO:0009099">
    <property type="term" value="P:L-valine biosynthetic process"/>
    <property type="evidence" value="ECO:0007669"/>
    <property type="project" value="TreeGrafter"/>
</dbReference>
<dbReference type="GO" id="GO:0050660">
    <property type="term" value="F:flavin adenine dinucleotide binding"/>
    <property type="evidence" value="ECO:0007669"/>
    <property type="project" value="TreeGrafter"/>
</dbReference>
<dbReference type="Pfam" id="PF02775">
    <property type="entry name" value="TPP_enzyme_C"/>
    <property type="match status" value="1"/>
</dbReference>
<gene>
    <name evidence="7" type="ORF">ETSY2_13925</name>
</gene>
<dbReference type="GO" id="GO:0009097">
    <property type="term" value="P:isoleucine biosynthetic process"/>
    <property type="evidence" value="ECO:0007669"/>
    <property type="project" value="TreeGrafter"/>
</dbReference>
<dbReference type="Gene3D" id="3.40.50.1220">
    <property type="entry name" value="TPP-binding domain"/>
    <property type="match status" value="1"/>
</dbReference>
<dbReference type="InterPro" id="IPR029061">
    <property type="entry name" value="THDP-binding"/>
</dbReference>
<dbReference type="Pfam" id="PF00205">
    <property type="entry name" value="TPP_enzyme_M"/>
    <property type="match status" value="1"/>
</dbReference>
<evidence type="ECO:0000256" key="2">
    <source>
        <dbReference type="ARBA" id="ARBA00023052"/>
    </source>
</evidence>
<dbReference type="PANTHER" id="PTHR18968:SF13">
    <property type="entry name" value="ACETOLACTATE SYNTHASE CATALYTIC SUBUNIT, MITOCHONDRIAL"/>
    <property type="match status" value="1"/>
</dbReference>
<dbReference type="PANTHER" id="PTHR18968">
    <property type="entry name" value="THIAMINE PYROPHOSPHATE ENZYMES"/>
    <property type="match status" value="1"/>
</dbReference>